<evidence type="ECO:0000256" key="3">
    <source>
        <dbReference type="ARBA" id="ARBA00022989"/>
    </source>
</evidence>
<feature type="transmembrane region" description="Helical" evidence="6">
    <location>
        <begin position="73"/>
        <end position="92"/>
    </location>
</feature>
<feature type="transmembrane region" description="Helical" evidence="6">
    <location>
        <begin position="129"/>
        <end position="146"/>
    </location>
</feature>
<evidence type="ECO:0000313" key="9">
    <source>
        <dbReference type="Proteomes" id="UP001161580"/>
    </source>
</evidence>
<feature type="transmembrane region" description="Helical" evidence="6">
    <location>
        <begin position="215"/>
        <end position="240"/>
    </location>
</feature>
<feature type="transmembrane region" description="Helical" evidence="6">
    <location>
        <begin position="181"/>
        <end position="203"/>
    </location>
</feature>
<dbReference type="EMBL" id="JALDYZ010000001">
    <property type="protein sequence ID" value="MDI7920864.1"/>
    <property type="molecule type" value="Genomic_DNA"/>
</dbReference>
<evidence type="ECO:0000256" key="5">
    <source>
        <dbReference type="SAM" id="MobiDB-lite"/>
    </source>
</evidence>
<dbReference type="InterPro" id="IPR051533">
    <property type="entry name" value="WaaL-like"/>
</dbReference>
<dbReference type="PANTHER" id="PTHR37422:SF23">
    <property type="entry name" value="TEICHURONIC ACID BIOSYNTHESIS PROTEIN TUAE"/>
    <property type="match status" value="1"/>
</dbReference>
<evidence type="ECO:0000313" key="8">
    <source>
        <dbReference type="EMBL" id="MDI7920864.1"/>
    </source>
</evidence>
<feature type="compositionally biased region" description="Polar residues" evidence="5">
    <location>
        <begin position="417"/>
        <end position="430"/>
    </location>
</feature>
<keyword evidence="8" id="KW-0436">Ligase</keyword>
<feature type="domain" description="O-antigen ligase-related" evidence="7">
    <location>
        <begin position="218"/>
        <end position="348"/>
    </location>
</feature>
<organism evidence="8 9">
    <name type="scientific">Ferirhizobium litorale</name>
    <dbReference type="NCBI Taxonomy" id="2927786"/>
    <lineage>
        <taxon>Bacteria</taxon>
        <taxon>Pseudomonadati</taxon>
        <taxon>Pseudomonadota</taxon>
        <taxon>Alphaproteobacteria</taxon>
        <taxon>Hyphomicrobiales</taxon>
        <taxon>Rhizobiaceae</taxon>
        <taxon>Ferirhizobium</taxon>
    </lineage>
</organism>
<keyword evidence="2 6" id="KW-0812">Transmembrane</keyword>
<comment type="subcellular location">
    <subcellularLocation>
        <location evidence="1">Membrane</location>
        <topology evidence="1">Multi-pass membrane protein</topology>
    </subcellularLocation>
</comment>
<proteinExistence type="predicted"/>
<protein>
    <submittedName>
        <fullName evidence="8">O-antigen ligase family protein</fullName>
    </submittedName>
</protein>
<evidence type="ECO:0000256" key="1">
    <source>
        <dbReference type="ARBA" id="ARBA00004141"/>
    </source>
</evidence>
<sequence>MPSIDRLDPIAREISGGLPWPVKAFLIGLVIPWIIPLGPLNLSAYRIILLVALLPTLWMWVRGKGGPIRVADIAVILFCVWASLSFVMVAGFEQTIEAMGILNIETMGAYLLARCYIRTADDFRNMIQFASNLVVFLLPFTLFEWITGAKPLLTGLAVIFPTLDITMMEPRWGFWRVQGPFAHSIVYGLFCGSFVALTYMVLGRGKGILAGLMRPAAITLAAFVSMSSAPIAGIVLQFALITWNSLLKRFTFRWKLLWGMALVAYLIVEFGSNQTPVKFYISRFTFDAQTGWFRLLIWDYGSASVANHPLFGIGLGQWVRPSWMPESVDNFWLLIAMRHGIPAVALLFVAWLAITCGVAYKKGLDERTDAYRTGFVFCMFMFLLVGCTVHFWAATYAWFMFMLGSGVWILDVKPLETSSSELPGSRSSKIGPSPEHRRHGTRLSAPRR</sequence>
<feature type="transmembrane region" description="Helical" evidence="6">
    <location>
        <begin position="292"/>
        <end position="311"/>
    </location>
</feature>
<comment type="caution">
    <text evidence="8">The sequence shown here is derived from an EMBL/GenBank/DDBJ whole genome shotgun (WGS) entry which is preliminary data.</text>
</comment>
<evidence type="ECO:0000259" key="7">
    <source>
        <dbReference type="Pfam" id="PF04932"/>
    </source>
</evidence>
<feature type="region of interest" description="Disordered" evidence="5">
    <location>
        <begin position="417"/>
        <end position="448"/>
    </location>
</feature>
<feature type="transmembrane region" description="Helical" evidence="6">
    <location>
        <begin position="331"/>
        <end position="354"/>
    </location>
</feature>
<feature type="transmembrane region" description="Helical" evidence="6">
    <location>
        <begin position="20"/>
        <end position="38"/>
    </location>
</feature>
<feature type="transmembrane region" description="Helical" evidence="6">
    <location>
        <begin position="375"/>
        <end position="399"/>
    </location>
</feature>
<feature type="transmembrane region" description="Helical" evidence="6">
    <location>
        <begin position="252"/>
        <end position="271"/>
    </location>
</feature>
<dbReference type="Pfam" id="PF04932">
    <property type="entry name" value="Wzy_C"/>
    <property type="match status" value="1"/>
</dbReference>
<dbReference type="GO" id="GO:0016020">
    <property type="term" value="C:membrane"/>
    <property type="evidence" value="ECO:0007669"/>
    <property type="project" value="UniProtKB-SubCell"/>
</dbReference>
<reference evidence="8" key="1">
    <citation type="submission" date="2022-03" db="EMBL/GenBank/DDBJ databases">
        <title>Fererhizobium litorale gen. nov., sp. nov., isolated from sandy sediments of the Sea of Japan seashore.</title>
        <authorList>
            <person name="Romanenko L."/>
            <person name="Kurilenko V."/>
            <person name="Otstavnykh N."/>
            <person name="Svetashev V."/>
            <person name="Tekutyeva L."/>
            <person name="Isaeva M."/>
            <person name="Mikhailov V."/>
        </authorList>
    </citation>
    <scope>NUCLEOTIDE SEQUENCE</scope>
    <source>
        <strain evidence="8">KMM 9576</strain>
    </source>
</reference>
<feature type="transmembrane region" description="Helical" evidence="6">
    <location>
        <begin position="44"/>
        <end position="61"/>
    </location>
</feature>
<dbReference type="GO" id="GO:0016874">
    <property type="term" value="F:ligase activity"/>
    <property type="evidence" value="ECO:0007669"/>
    <property type="project" value="UniProtKB-KW"/>
</dbReference>
<dbReference type="InterPro" id="IPR007016">
    <property type="entry name" value="O-antigen_ligase-rel_domated"/>
</dbReference>
<keyword evidence="4 6" id="KW-0472">Membrane</keyword>
<dbReference type="RefSeq" id="WP_311785024.1">
    <property type="nucleotide sequence ID" value="NZ_JALDYY010000001.1"/>
</dbReference>
<gene>
    <name evidence="8" type="ORF">MRS75_02055</name>
</gene>
<dbReference type="Proteomes" id="UP001161580">
    <property type="component" value="Unassembled WGS sequence"/>
</dbReference>
<name>A0AAE3U2D0_9HYPH</name>
<evidence type="ECO:0000256" key="4">
    <source>
        <dbReference type="ARBA" id="ARBA00023136"/>
    </source>
</evidence>
<evidence type="ECO:0000256" key="2">
    <source>
        <dbReference type="ARBA" id="ARBA00022692"/>
    </source>
</evidence>
<accession>A0AAE3U2D0</accession>
<feature type="compositionally biased region" description="Basic residues" evidence="5">
    <location>
        <begin position="436"/>
        <end position="448"/>
    </location>
</feature>
<evidence type="ECO:0000256" key="6">
    <source>
        <dbReference type="SAM" id="Phobius"/>
    </source>
</evidence>
<keyword evidence="3 6" id="KW-1133">Transmembrane helix</keyword>
<keyword evidence="9" id="KW-1185">Reference proteome</keyword>
<feature type="transmembrane region" description="Helical" evidence="6">
    <location>
        <begin position="98"/>
        <end position="117"/>
    </location>
</feature>
<dbReference type="AlphaFoldDB" id="A0AAE3U2D0"/>
<dbReference type="PANTHER" id="PTHR37422">
    <property type="entry name" value="TEICHURONIC ACID BIOSYNTHESIS PROTEIN TUAE"/>
    <property type="match status" value="1"/>
</dbReference>